<accession>A0AAU7BK97</accession>
<gene>
    <name evidence="1" type="ORF">ABH853_07485</name>
</gene>
<reference evidence="1" key="1">
    <citation type="journal article" date="2019" name="Microbiol. Resour. Announc.">
        <title>Draft Genome Sequences of Five Environmental Bacterial Isolates That Degrade Polyethylene Terephthalate Plastic.</title>
        <authorList>
            <person name="Leon-Zayas R."/>
            <person name="Roberts C."/>
            <person name="Vague M."/>
            <person name="Mellies J.L."/>
        </authorList>
    </citation>
    <scope>NUCLEOTIDE SEQUENCE</scope>
    <source>
        <strain evidence="1">13.2</strain>
    </source>
</reference>
<name>A0AAU7BK97_9PSED</name>
<dbReference type="EMBL" id="CP157179">
    <property type="protein sequence ID" value="XBG32860.1"/>
    <property type="molecule type" value="Genomic_DNA"/>
</dbReference>
<dbReference type="AlphaFoldDB" id="A0AAU7BK97"/>
<organism evidence="1">
    <name type="scientific">Pseudomonas sp. 13.2</name>
    <dbReference type="NCBI Taxonomy" id="3144665"/>
    <lineage>
        <taxon>Bacteria</taxon>
        <taxon>Pseudomonadati</taxon>
        <taxon>Pseudomonadota</taxon>
        <taxon>Gammaproteobacteria</taxon>
        <taxon>Pseudomonadales</taxon>
        <taxon>Pseudomonadaceae</taxon>
        <taxon>Pseudomonas</taxon>
    </lineage>
</organism>
<evidence type="ECO:0000313" key="1">
    <source>
        <dbReference type="EMBL" id="XBG32860.1"/>
    </source>
</evidence>
<reference evidence="1" key="2">
    <citation type="submission" date="2024-05" db="EMBL/GenBank/DDBJ databases">
        <authorList>
            <person name="Mellies J."/>
            <person name="Newton I."/>
        </authorList>
    </citation>
    <scope>NUCLEOTIDE SEQUENCE</scope>
    <source>
        <strain evidence="1">13.2</strain>
    </source>
</reference>
<protein>
    <submittedName>
        <fullName evidence="1">Uncharacterized protein</fullName>
    </submittedName>
</protein>
<proteinExistence type="predicted"/>
<sequence>MVITEGNAGLPMKITREVDVAAGTVQLKAKVGNVELTPDQAQWKVVYGSGVIDPITGIYTHDASSSDPFAVITATHDTVYYGVSHQYVVQTLPPARLEEAVRGVGAFQLPKV</sequence>